<dbReference type="KEGG" id="hat:RC74_00315"/>
<dbReference type="PANTHER" id="PTHR32294">
    <property type="entry name" value="DNA POLYMERASE III SUBUNIT ALPHA"/>
    <property type="match status" value="1"/>
</dbReference>
<evidence type="ECO:0000256" key="1">
    <source>
        <dbReference type="ARBA" id="ARBA00007391"/>
    </source>
</evidence>
<evidence type="ECO:0000313" key="4">
    <source>
        <dbReference type="EMBL" id="AML49931.1"/>
    </source>
</evidence>
<dbReference type="PANTHER" id="PTHR32294:SF4">
    <property type="entry name" value="ERROR-PRONE DNA POLYMERASE"/>
    <property type="match status" value="1"/>
</dbReference>
<protein>
    <recommendedName>
        <fullName evidence="2">Error-prone DNA polymerase</fullName>
    </recommendedName>
</protein>
<name>A0A126UV40_9RHOB</name>
<dbReference type="CDD" id="cd04485">
    <property type="entry name" value="DnaE_OBF"/>
    <property type="match status" value="1"/>
</dbReference>
<accession>A0A126UV40</accession>
<evidence type="ECO:0000259" key="3">
    <source>
        <dbReference type="Pfam" id="PF01336"/>
    </source>
</evidence>
<keyword evidence="5" id="KW-1185">Reference proteome</keyword>
<evidence type="ECO:0000256" key="2">
    <source>
        <dbReference type="ARBA" id="ARBA00017273"/>
    </source>
</evidence>
<dbReference type="OrthoDB" id="200308at2"/>
<comment type="similarity">
    <text evidence="1">Belongs to the DNA polymerase type-C family. DnaE2 subfamily.</text>
</comment>
<dbReference type="RefSeq" id="WP_052274868.1">
    <property type="nucleotide sequence ID" value="NZ_CP014327.1"/>
</dbReference>
<gene>
    <name evidence="4" type="ORF">RC74_00315</name>
</gene>
<feature type="domain" description="OB" evidence="3">
    <location>
        <begin position="36"/>
        <end position="110"/>
    </location>
</feature>
<evidence type="ECO:0000313" key="5">
    <source>
        <dbReference type="Proteomes" id="UP000070371"/>
    </source>
</evidence>
<dbReference type="InterPro" id="IPR012340">
    <property type="entry name" value="NA-bd_OB-fold"/>
</dbReference>
<proteinExistence type="inferred from homology"/>
<sequence>MQIFSPAPHFQPSTWPRPPACLPHARLEEPPAGARVAVAGLVLVRQRPGTAKGVIFLTLEDETGVSNIVVWQNIYERYRRAVVAGRLLRVTGRIQRENTVIHVVAEVVEDISYMLDDLLRADATVQPAPQTTSTRVLASLKPR</sequence>
<dbReference type="EMBL" id="CP014327">
    <property type="protein sequence ID" value="AML49931.1"/>
    <property type="molecule type" value="Genomic_DNA"/>
</dbReference>
<dbReference type="GO" id="GO:0006260">
    <property type="term" value="P:DNA replication"/>
    <property type="evidence" value="ECO:0007669"/>
    <property type="project" value="InterPro"/>
</dbReference>
<dbReference type="Proteomes" id="UP000070371">
    <property type="component" value="Chromosome"/>
</dbReference>
<reference evidence="4 5" key="1">
    <citation type="submission" date="2016-02" db="EMBL/GenBank/DDBJ databases">
        <title>Complete genome sequence of Halocynthiibacter arcticus PAMC 20958t from arctic marine sediment.</title>
        <authorList>
            <person name="Lee Y.M."/>
            <person name="Baek K."/>
            <person name="Lee H.K."/>
            <person name="Shin S.C."/>
        </authorList>
    </citation>
    <scope>NUCLEOTIDE SEQUENCE [LARGE SCALE GENOMIC DNA]</scope>
    <source>
        <strain evidence="4">PAMC 20958</strain>
    </source>
</reference>
<dbReference type="STRING" id="1579316.RC74_00315"/>
<dbReference type="Gene3D" id="2.40.50.140">
    <property type="entry name" value="Nucleic acid-binding proteins"/>
    <property type="match status" value="1"/>
</dbReference>
<dbReference type="GO" id="GO:0003676">
    <property type="term" value="F:nucleic acid binding"/>
    <property type="evidence" value="ECO:0007669"/>
    <property type="project" value="InterPro"/>
</dbReference>
<dbReference type="InterPro" id="IPR004365">
    <property type="entry name" value="NA-bd_OB_tRNA"/>
</dbReference>
<dbReference type="InterPro" id="IPR004805">
    <property type="entry name" value="DnaE2/DnaE/PolC"/>
</dbReference>
<organism evidence="4 5">
    <name type="scientific">Falsihalocynthiibacter arcticus</name>
    <dbReference type="NCBI Taxonomy" id="1579316"/>
    <lineage>
        <taxon>Bacteria</taxon>
        <taxon>Pseudomonadati</taxon>
        <taxon>Pseudomonadota</taxon>
        <taxon>Alphaproteobacteria</taxon>
        <taxon>Rhodobacterales</taxon>
        <taxon>Roseobacteraceae</taxon>
        <taxon>Falsihalocynthiibacter</taxon>
    </lineage>
</organism>
<dbReference type="Pfam" id="PF01336">
    <property type="entry name" value="tRNA_anti-codon"/>
    <property type="match status" value="1"/>
</dbReference>
<dbReference type="GO" id="GO:0008408">
    <property type="term" value="F:3'-5' exonuclease activity"/>
    <property type="evidence" value="ECO:0007669"/>
    <property type="project" value="InterPro"/>
</dbReference>
<dbReference type="AlphaFoldDB" id="A0A126UV40"/>